<evidence type="ECO:0000256" key="8">
    <source>
        <dbReference type="SAM" id="Phobius"/>
    </source>
</evidence>
<evidence type="ECO:0000313" key="11">
    <source>
        <dbReference type="Proteomes" id="UP000026915"/>
    </source>
</evidence>
<dbReference type="HOGENOM" id="CLU_000604_14_2_1"/>
<organism evidence="10 11">
    <name type="scientific">Theobroma cacao</name>
    <name type="common">Cacao</name>
    <name type="synonym">Cocoa</name>
    <dbReference type="NCBI Taxonomy" id="3641"/>
    <lineage>
        <taxon>Eukaryota</taxon>
        <taxon>Viridiplantae</taxon>
        <taxon>Streptophyta</taxon>
        <taxon>Embryophyta</taxon>
        <taxon>Tracheophyta</taxon>
        <taxon>Spermatophyta</taxon>
        <taxon>Magnoliopsida</taxon>
        <taxon>eudicotyledons</taxon>
        <taxon>Gunneridae</taxon>
        <taxon>Pentapetalae</taxon>
        <taxon>rosids</taxon>
        <taxon>malvids</taxon>
        <taxon>Malvales</taxon>
        <taxon>Malvaceae</taxon>
        <taxon>Byttnerioideae</taxon>
        <taxon>Theobroma</taxon>
    </lineage>
</organism>
<dbReference type="PANTHER" id="PTHR45136:SF2">
    <property type="entry name" value="ABC TRANSPORTER DOMAIN-CONTAINING PROTEIN"/>
    <property type="match status" value="1"/>
</dbReference>
<evidence type="ECO:0000256" key="3">
    <source>
        <dbReference type="ARBA" id="ARBA00022692"/>
    </source>
</evidence>
<reference evidence="10 11" key="1">
    <citation type="journal article" date="2013" name="Genome Biol.">
        <title>The genome sequence of the most widely cultivated cacao type and its use to identify candidate genes regulating pod color.</title>
        <authorList>
            <person name="Motamayor J.C."/>
            <person name="Mockaitis K."/>
            <person name="Schmutz J."/>
            <person name="Haiminen N."/>
            <person name="Iii D.L."/>
            <person name="Cornejo O."/>
            <person name="Findley S.D."/>
            <person name="Zheng P."/>
            <person name="Utro F."/>
            <person name="Royaert S."/>
            <person name="Saski C."/>
            <person name="Jenkins J."/>
            <person name="Podicheti R."/>
            <person name="Zhao M."/>
            <person name="Scheffler B.E."/>
            <person name="Stack J.C."/>
            <person name="Feltus F.A."/>
            <person name="Mustiga G.M."/>
            <person name="Amores F."/>
            <person name="Phillips W."/>
            <person name="Marelli J.P."/>
            <person name="May G.D."/>
            <person name="Shapiro H."/>
            <person name="Ma J."/>
            <person name="Bustamante C.D."/>
            <person name="Schnell R.J."/>
            <person name="Main D."/>
            <person name="Gilbert D."/>
            <person name="Parida L."/>
            <person name="Kuhn D.N."/>
        </authorList>
    </citation>
    <scope>NUCLEOTIDE SEQUENCE [LARGE SCALE GENOMIC DNA]</scope>
    <source>
        <strain evidence="11">cv. Matina 1-6</strain>
    </source>
</reference>
<keyword evidence="11" id="KW-1185">Reference proteome</keyword>
<evidence type="ECO:0000256" key="2">
    <source>
        <dbReference type="ARBA" id="ARBA00022448"/>
    </source>
</evidence>
<feature type="domain" description="ABC transmembrane type-1" evidence="9">
    <location>
        <begin position="1"/>
        <end position="267"/>
    </location>
</feature>
<keyword evidence="7" id="KW-0325">Glycoprotein</keyword>
<keyword evidence="4" id="KW-0677">Repeat</keyword>
<evidence type="ECO:0000256" key="7">
    <source>
        <dbReference type="ARBA" id="ARBA00023180"/>
    </source>
</evidence>
<accession>A0A061EFZ9</accession>
<feature type="transmembrane region" description="Helical" evidence="8">
    <location>
        <begin position="118"/>
        <end position="137"/>
    </location>
</feature>
<dbReference type="eggNOG" id="KOG0055">
    <property type="taxonomic scope" value="Eukaryota"/>
</dbReference>
<dbReference type="PROSITE" id="PS50929">
    <property type="entry name" value="ABC_TM1F"/>
    <property type="match status" value="1"/>
</dbReference>
<dbReference type="Pfam" id="PF00664">
    <property type="entry name" value="ABC_membrane"/>
    <property type="match status" value="1"/>
</dbReference>
<name>A0A061EFZ9_THECC</name>
<dbReference type="Gramene" id="EOY03302">
    <property type="protein sequence ID" value="EOY03302"/>
    <property type="gene ID" value="TCM_018166"/>
</dbReference>
<dbReference type="GO" id="GO:0016020">
    <property type="term" value="C:membrane"/>
    <property type="evidence" value="ECO:0007669"/>
    <property type="project" value="InterPro"/>
</dbReference>
<dbReference type="InterPro" id="IPR036640">
    <property type="entry name" value="ABC1_TM_sf"/>
</dbReference>
<dbReference type="Proteomes" id="UP000026915">
    <property type="component" value="Chromosome 4"/>
</dbReference>
<dbReference type="SUPFAM" id="SSF90123">
    <property type="entry name" value="ABC transporter transmembrane region"/>
    <property type="match status" value="1"/>
</dbReference>
<keyword evidence="5 8" id="KW-1133">Transmembrane helix</keyword>
<keyword evidence="3 8" id="KW-0812">Transmembrane</keyword>
<evidence type="ECO:0000256" key="1">
    <source>
        <dbReference type="ARBA" id="ARBA00007577"/>
    </source>
</evidence>
<dbReference type="PANTHER" id="PTHR45136">
    <property type="entry name" value="ABC TRANSPORTER DOMAIN-CONTAINING PROTEIN"/>
    <property type="match status" value="1"/>
</dbReference>
<comment type="similarity">
    <text evidence="1">Belongs to the ABC transporter superfamily. ABCB family. Multidrug resistance exporter (TC 3.A.1.201) subfamily.</text>
</comment>
<dbReference type="OMA" id="MMINIRT"/>
<dbReference type="GO" id="GO:0005524">
    <property type="term" value="F:ATP binding"/>
    <property type="evidence" value="ECO:0007669"/>
    <property type="project" value="InterPro"/>
</dbReference>
<dbReference type="GO" id="GO:0140359">
    <property type="term" value="F:ABC-type transporter activity"/>
    <property type="evidence" value="ECO:0007669"/>
    <property type="project" value="InterPro"/>
</dbReference>
<dbReference type="InParanoid" id="A0A061EFZ9"/>
<evidence type="ECO:0000313" key="10">
    <source>
        <dbReference type="EMBL" id="EOY03302.1"/>
    </source>
</evidence>
<keyword evidence="6 8" id="KW-0472">Membrane</keyword>
<dbReference type="Gene3D" id="1.20.1560.10">
    <property type="entry name" value="ABC transporter type 1, transmembrane domain"/>
    <property type="match status" value="1"/>
</dbReference>
<feature type="transmembrane region" description="Helical" evidence="8">
    <location>
        <begin position="221"/>
        <end position="240"/>
    </location>
</feature>
<evidence type="ECO:0000256" key="6">
    <source>
        <dbReference type="ARBA" id="ARBA00023136"/>
    </source>
</evidence>
<evidence type="ECO:0000256" key="5">
    <source>
        <dbReference type="ARBA" id="ARBA00022989"/>
    </source>
</evidence>
<dbReference type="Gene3D" id="3.40.50.300">
    <property type="entry name" value="P-loop containing nucleotide triphosphate hydrolases"/>
    <property type="match status" value="1"/>
</dbReference>
<feature type="transmembrane region" description="Helical" evidence="8">
    <location>
        <begin position="143"/>
        <end position="162"/>
    </location>
</feature>
<evidence type="ECO:0000256" key="4">
    <source>
        <dbReference type="ARBA" id="ARBA00022737"/>
    </source>
</evidence>
<keyword evidence="2" id="KW-0813">Transport</keyword>
<dbReference type="InterPro" id="IPR027417">
    <property type="entry name" value="P-loop_NTPase"/>
</dbReference>
<gene>
    <name evidence="10" type="ORF">TCM_018166</name>
</gene>
<feature type="transmembrane region" description="Helical" evidence="8">
    <location>
        <begin position="36"/>
        <end position="60"/>
    </location>
</feature>
<dbReference type="EMBL" id="CM001882">
    <property type="protein sequence ID" value="EOY03302.1"/>
    <property type="molecule type" value="Genomic_DNA"/>
</dbReference>
<dbReference type="CDD" id="cd18577">
    <property type="entry name" value="ABC_6TM_Pgp_ABCB1_D1_like"/>
    <property type="match status" value="1"/>
</dbReference>
<proteinExistence type="inferred from homology"/>
<feature type="transmembrane region" description="Helical" evidence="8">
    <location>
        <begin position="246"/>
        <end position="266"/>
    </location>
</feature>
<sequence>MSLLQRFYDPLEVDILLDGVSVNKLQLKWLRSQMGLVALSLILTACGGWCGCFLEGYCWTRTSERQATRMRTRYLKAVLRQDVGYFDLNVTATAEVVTSVSNDSLIIQEVISEKVPNLIARGVTSVGTYIAAFLILWRLALVVFPFVLLLVIPALIYGKILLNLARKIRVEYNKASTVEEQAISSMRTVYAFVGESKTTTEFSAALQGSVKLGLRQGLAKGLAIGSSGITFAIWAFTTYYGSRMVMYHGAQGGTVFMVGTCIAMGGQYEF</sequence>
<protein>
    <recommendedName>
        <fullName evidence="9">ABC transmembrane type-1 domain-containing protein</fullName>
    </recommendedName>
</protein>
<dbReference type="InterPro" id="IPR011527">
    <property type="entry name" value="ABC1_TM_dom"/>
</dbReference>
<evidence type="ECO:0000259" key="9">
    <source>
        <dbReference type="PROSITE" id="PS50929"/>
    </source>
</evidence>
<dbReference type="AlphaFoldDB" id="A0A061EFZ9"/>